<proteinExistence type="predicted"/>
<dbReference type="Proteomes" id="UP000830395">
    <property type="component" value="Chromosome 6"/>
</dbReference>
<gene>
    <name evidence="1" type="ORF">PDJAM_G00221290</name>
</gene>
<name>A0ACC5YCL1_9TELE</name>
<sequence length="235" mass="26250">MQTPRTLGGGRIELPTHFIPTSYPWGQLWPNGLRVGLVSQSGDCSQELETTGKHLVLRRAIMAGRCWLESSLDRSSKLGLEVLQRAKRRSETWKSVGTSHRDDSGTAKHTEVLEHPSAHMTLDSAFAKIVECMSETSSQCKKFYRSASAAELRDQERTHVCRFHAKQHLQTSRQIQTTTLTSKRAHYTGLSEPEDFLIEVSPGTYAITAAMQDAGPQTRVVHINAGESMRLTFNL</sequence>
<evidence type="ECO:0000313" key="2">
    <source>
        <dbReference type="Proteomes" id="UP000830395"/>
    </source>
</evidence>
<reference evidence="1" key="1">
    <citation type="submission" date="2020-02" db="EMBL/GenBank/DDBJ databases">
        <title>Genome sequencing of the panga catfish, Pangasius djambal.</title>
        <authorList>
            <person name="Wen M."/>
            <person name="Zahm M."/>
            <person name="Roques C."/>
            <person name="Cabau C."/>
            <person name="Klopp C."/>
            <person name="Donnadieu C."/>
            <person name="Jouanno E."/>
            <person name="Avarre J.-C."/>
            <person name="Campet M."/>
            <person name="Ha T."/>
            <person name="Dugue R."/>
            <person name="Lampietro C."/>
            <person name="Louis A."/>
            <person name="Herpin A."/>
            <person name="Echchiki A."/>
            <person name="Berthelot C."/>
            <person name="Parey E."/>
            <person name="Roest-Crollius H."/>
            <person name="Braasch I."/>
            <person name="Postlethwait J.H."/>
            <person name="Bobe J."/>
            <person name="Montfort J."/>
            <person name="Bouchez O."/>
            <person name="Begum T."/>
            <person name="Schartl M."/>
            <person name="Gustiano R."/>
            <person name="Guiguen Y."/>
        </authorList>
    </citation>
    <scope>NUCLEOTIDE SEQUENCE</scope>
    <source>
        <strain evidence="1">Pdj_M5554</strain>
    </source>
</reference>
<protein>
    <submittedName>
        <fullName evidence="1">Uncharacterized protein</fullName>
    </submittedName>
</protein>
<organism evidence="1 2">
    <name type="scientific">Pangasius djambal</name>
    <dbReference type="NCBI Taxonomy" id="1691987"/>
    <lineage>
        <taxon>Eukaryota</taxon>
        <taxon>Metazoa</taxon>
        <taxon>Chordata</taxon>
        <taxon>Craniata</taxon>
        <taxon>Vertebrata</taxon>
        <taxon>Euteleostomi</taxon>
        <taxon>Actinopterygii</taxon>
        <taxon>Neopterygii</taxon>
        <taxon>Teleostei</taxon>
        <taxon>Ostariophysi</taxon>
        <taxon>Siluriformes</taxon>
        <taxon>Pangasiidae</taxon>
        <taxon>Pangasius</taxon>
    </lineage>
</organism>
<comment type="caution">
    <text evidence="1">The sequence shown here is derived from an EMBL/GenBank/DDBJ whole genome shotgun (WGS) entry which is preliminary data.</text>
</comment>
<accession>A0ACC5YCL1</accession>
<dbReference type="EMBL" id="CM040980">
    <property type="protein sequence ID" value="MCJ8733268.1"/>
    <property type="molecule type" value="Genomic_DNA"/>
</dbReference>
<keyword evidence="2" id="KW-1185">Reference proteome</keyword>
<evidence type="ECO:0000313" key="1">
    <source>
        <dbReference type="EMBL" id="MCJ8733268.1"/>
    </source>
</evidence>